<dbReference type="InterPro" id="IPR036388">
    <property type="entry name" value="WH-like_DNA-bd_sf"/>
</dbReference>
<evidence type="ECO:0000256" key="2">
    <source>
        <dbReference type="ARBA" id="ARBA00023015"/>
    </source>
</evidence>
<accession>A0ABW2CBU0</accession>
<dbReference type="InterPro" id="IPR013538">
    <property type="entry name" value="ASHA1/2-like_C"/>
</dbReference>
<evidence type="ECO:0000256" key="4">
    <source>
        <dbReference type="ARBA" id="ARBA00023163"/>
    </source>
</evidence>
<dbReference type="SUPFAM" id="SSF46785">
    <property type="entry name" value="Winged helix' DNA-binding domain"/>
    <property type="match status" value="1"/>
</dbReference>
<keyword evidence="7" id="KW-1185">Reference proteome</keyword>
<evidence type="ECO:0000313" key="7">
    <source>
        <dbReference type="Proteomes" id="UP001596337"/>
    </source>
</evidence>
<dbReference type="InterPro" id="IPR011991">
    <property type="entry name" value="ArsR-like_HTH"/>
</dbReference>
<gene>
    <name evidence="6" type="ORF">ACFQGD_30840</name>
</gene>
<evidence type="ECO:0000256" key="1">
    <source>
        <dbReference type="ARBA" id="ARBA00006817"/>
    </source>
</evidence>
<keyword evidence="3" id="KW-0238">DNA-binding</keyword>
<comment type="similarity">
    <text evidence="1">Belongs to the AHA1 family.</text>
</comment>
<dbReference type="Pfam" id="PF08327">
    <property type="entry name" value="AHSA1"/>
    <property type="match status" value="1"/>
</dbReference>
<proteinExistence type="inferred from homology"/>
<evidence type="ECO:0000313" key="6">
    <source>
        <dbReference type="EMBL" id="MFC6871529.1"/>
    </source>
</evidence>
<evidence type="ECO:0000256" key="3">
    <source>
        <dbReference type="ARBA" id="ARBA00023125"/>
    </source>
</evidence>
<dbReference type="Proteomes" id="UP001596337">
    <property type="component" value="Unassembled WGS sequence"/>
</dbReference>
<reference evidence="7" key="1">
    <citation type="journal article" date="2019" name="Int. J. Syst. Evol. Microbiol.">
        <title>The Global Catalogue of Microorganisms (GCM) 10K type strain sequencing project: providing services to taxonomists for standard genome sequencing and annotation.</title>
        <authorList>
            <consortium name="The Broad Institute Genomics Platform"/>
            <consortium name="The Broad Institute Genome Sequencing Center for Infectious Disease"/>
            <person name="Wu L."/>
            <person name="Ma J."/>
        </authorList>
    </citation>
    <scope>NUCLEOTIDE SEQUENCE [LARGE SCALE GENOMIC DNA]</scope>
    <source>
        <strain evidence="7">KCTC 32255</strain>
    </source>
</reference>
<dbReference type="CDD" id="cd00090">
    <property type="entry name" value="HTH_ARSR"/>
    <property type="match status" value="1"/>
</dbReference>
<dbReference type="InterPro" id="IPR023393">
    <property type="entry name" value="START-like_dom_sf"/>
</dbReference>
<protein>
    <submittedName>
        <fullName evidence="6">Helix-turn-helix domain-containing protein</fullName>
    </submittedName>
</protein>
<evidence type="ECO:0000259" key="5">
    <source>
        <dbReference type="SMART" id="SM00418"/>
    </source>
</evidence>
<dbReference type="PANTHER" id="PTHR33154">
    <property type="entry name" value="TRANSCRIPTIONAL REGULATOR, ARSR FAMILY"/>
    <property type="match status" value="1"/>
</dbReference>
<dbReference type="InterPro" id="IPR001845">
    <property type="entry name" value="HTH_ArsR_DNA-bd_dom"/>
</dbReference>
<feature type="domain" description="HTH arsR-type" evidence="5">
    <location>
        <begin position="6"/>
        <end position="81"/>
    </location>
</feature>
<name>A0ABW2CBU0_9PSEU</name>
<dbReference type="SUPFAM" id="SSF55961">
    <property type="entry name" value="Bet v1-like"/>
    <property type="match status" value="1"/>
</dbReference>
<organism evidence="6 7">
    <name type="scientific">Haloechinothrix salitolerans</name>
    <dbReference type="NCBI Taxonomy" id="926830"/>
    <lineage>
        <taxon>Bacteria</taxon>
        <taxon>Bacillati</taxon>
        <taxon>Actinomycetota</taxon>
        <taxon>Actinomycetes</taxon>
        <taxon>Pseudonocardiales</taxon>
        <taxon>Pseudonocardiaceae</taxon>
        <taxon>Haloechinothrix</taxon>
    </lineage>
</organism>
<dbReference type="PANTHER" id="PTHR33154:SF33">
    <property type="entry name" value="TRANSCRIPTIONAL REPRESSOR SDPR"/>
    <property type="match status" value="1"/>
</dbReference>
<dbReference type="SMART" id="SM00418">
    <property type="entry name" value="HTH_ARSR"/>
    <property type="match status" value="1"/>
</dbReference>
<keyword evidence="2" id="KW-0805">Transcription regulation</keyword>
<dbReference type="InterPro" id="IPR036390">
    <property type="entry name" value="WH_DNA-bd_sf"/>
</dbReference>
<dbReference type="Gene3D" id="1.10.10.10">
    <property type="entry name" value="Winged helix-like DNA-binding domain superfamily/Winged helix DNA-binding domain"/>
    <property type="match status" value="1"/>
</dbReference>
<keyword evidence="4" id="KW-0804">Transcription</keyword>
<dbReference type="EMBL" id="JBHSXX010000001">
    <property type="protein sequence ID" value="MFC6871529.1"/>
    <property type="molecule type" value="Genomic_DNA"/>
</dbReference>
<dbReference type="RefSeq" id="WP_345391256.1">
    <property type="nucleotide sequence ID" value="NZ_BAABLA010000007.1"/>
</dbReference>
<sequence>MSDRDAVWQALSHRERRRIIDLLRSEPRTTGAIVEATGLDRFVVQRHLGVLRRAGLVLVSAQGRERHNALNASALYQATIGWLRPIDRRYTAALDGLRSQLESNDEETPVDIQRLHVNQRIDIDAEPRRCFDALTGDISPWWGSPYLMIDRPDTRITAEASLGGLVCERAEDEQSVWGTISELAPNRCVAWTGRIGLGGAVTGTVRFTLTEQAGRTRIDLEHESIGAFDPESQHSYNSGWRDLLHRMKALVEDGESYGIAGKNTQPPSLEVLGSES</sequence>
<dbReference type="Gene3D" id="3.30.530.20">
    <property type="match status" value="1"/>
</dbReference>
<dbReference type="Pfam" id="PF12840">
    <property type="entry name" value="HTH_20"/>
    <property type="match status" value="1"/>
</dbReference>
<dbReference type="InterPro" id="IPR051081">
    <property type="entry name" value="HTH_MetalResp_TranReg"/>
</dbReference>
<comment type="caution">
    <text evidence="6">The sequence shown here is derived from an EMBL/GenBank/DDBJ whole genome shotgun (WGS) entry which is preliminary data.</text>
</comment>